<dbReference type="Pfam" id="PF01580">
    <property type="entry name" value="FtsK_SpoIIIE"/>
    <property type="match status" value="1"/>
</dbReference>
<dbReference type="InterPro" id="IPR002543">
    <property type="entry name" value="FtsK_dom"/>
</dbReference>
<keyword evidence="2" id="KW-0472">Membrane</keyword>
<dbReference type="EMBL" id="JBHTIW010000042">
    <property type="protein sequence ID" value="MFD0923779.1"/>
    <property type="molecule type" value="Genomic_DNA"/>
</dbReference>
<evidence type="ECO:0000256" key="1">
    <source>
        <dbReference type="SAM" id="MobiDB-lite"/>
    </source>
</evidence>
<reference evidence="5" key="1">
    <citation type="journal article" date="2019" name="Int. J. Syst. Evol. Microbiol.">
        <title>The Global Catalogue of Microorganisms (GCM) 10K type strain sequencing project: providing services to taxonomists for standard genome sequencing and annotation.</title>
        <authorList>
            <consortium name="The Broad Institute Genomics Platform"/>
            <consortium name="The Broad Institute Genome Sequencing Center for Infectious Disease"/>
            <person name="Wu L."/>
            <person name="Ma J."/>
        </authorList>
    </citation>
    <scope>NUCLEOTIDE SEQUENCE [LARGE SCALE GENOMIC DNA]</scope>
    <source>
        <strain evidence="5">CCUG 56401</strain>
    </source>
</reference>
<evidence type="ECO:0000256" key="2">
    <source>
        <dbReference type="SAM" id="Phobius"/>
    </source>
</evidence>
<proteinExistence type="predicted"/>
<keyword evidence="2" id="KW-1133">Transmembrane helix</keyword>
<feature type="region of interest" description="Disordered" evidence="1">
    <location>
        <begin position="36"/>
        <end position="58"/>
    </location>
</feature>
<accession>A0ABW3G0Q6</accession>
<evidence type="ECO:0000259" key="3">
    <source>
        <dbReference type="Pfam" id="PF01580"/>
    </source>
</evidence>
<protein>
    <submittedName>
        <fullName evidence="4">FtsK/SpoIIIE domain-containing protein</fullName>
    </submittedName>
</protein>
<organism evidence="4 5">
    <name type="scientific">Saccharopolyspora rosea</name>
    <dbReference type="NCBI Taxonomy" id="524884"/>
    <lineage>
        <taxon>Bacteria</taxon>
        <taxon>Bacillati</taxon>
        <taxon>Actinomycetota</taxon>
        <taxon>Actinomycetes</taxon>
        <taxon>Pseudonocardiales</taxon>
        <taxon>Pseudonocardiaceae</taxon>
        <taxon>Saccharopolyspora</taxon>
    </lineage>
</organism>
<dbReference type="SUPFAM" id="SSF52540">
    <property type="entry name" value="P-loop containing nucleoside triphosphate hydrolases"/>
    <property type="match status" value="1"/>
</dbReference>
<dbReference type="Gene3D" id="3.40.50.300">
    <property type="entry name" value="P-loop containing nucleotide triphosphate hydrolases"/>
    <property type="match status" value="1"/>
</dbReference>
<name>A0ABW3G0Q6_9PSEU</name>
<sequence>MMPHDEHMGEVIRFPHREATEQTDGTVVRAVAERIGHDDTTETTADQAAPSTELVERGERRPAIPPALTGKAKAALPVGARAARFAGRHLYCLGGGAFDIFAGAYARWTGRDIDEQIRQAKAAGEHGVAADLLRQRTENRKLFLERIQVFGKLLLQVPKFLAGVGLLMLATTLVISIAAQIQPGGMTFTSVWTGLFDAVAAGFEWALWAASWAPWSGIVLLAGVVIKGYNTRRRRQDVPGFLVAPGTRSQEVEITPTIVVSALQRSGIPALRRAIERMDEHQRAAMLSPVKLAGCGVEVDITLPSSGDTTVTTEQVRAKRSAIAEGLGRHEHEVFITSAEAARTVRLWIADPGALDEPIGPSPLINDEFDAADVFSGRAPWGVTLRGDAFLLKLWQCHLLITGLSNQGKTAALRALLLWLLLDPSVEIHLADLKGVGDYNMLKPLVTTYVAGPSDEHVAAATEMVEWGVEVMNERIAELEANADKYPNGVTAELSRDPNSGFHPIVLVVDEAQVAYECPAKDAQGAPYGGAKATSRFFNAVRKIQNQGRAVNVTFWQGTQDPTNENLPIRARNGAHIRASLVVATESQSRMGLGDAAVDAGGAAPHELRQGKDKGVLVVKDADNTIETVRTHYIDGATAEAIAERAQKIRTTTPRTRTAEVEQRDLLADVAEVLGDEDKVKATDVVARLRKLAPRYQPYEQLNAEKLKERLDAEGAEVTKAGVLTVYAERVRKALAAREGGNETA</sequence>
<dbReference type="InterPro" id="IPR027417">
    <property type="entry name" value="P-loop_NTPase"/>
</dbReference>
<feature type="transmembrane region" description="Helical" evidence="2">
    <location>
        <begin position="160"/>
        <end position="181"/>
    </location>
</feature>
<keyword evidence="5" id="KW-1185">Reference proteome</keyword>
<dbReference type="Proteomes" id="UP001597018">
    <property type="component" value="Unassembled WGS sequence"/>
</dbReference>
<evidence type="ECO:0000313" key="5">
    <source>
        <dbReference type="Proteomes" id="UP001597018"/>
    </source>
</evidence>
<dbReference type="RefSeq" id="WP_263249213.1">
    <property type="nucleotide sequence ID" value="NZ_BAABLT010000002.1"/>
</dbReference>
<feature type="domain" description="FtsK" evidence="3">
    <location>
        <begin position="395"/>
        <end position="528"/>
    </location>
</feature>
<comment type="caution">
    <text evidence="4">The sequence shown here is derived from an EMBL/GenBank/DDBJ whole genome shotgun (WGS) entry which is preliminary data.</text>
</comment>
<gene>
    <name evidence="4" type="ORF">ACFQ16_28875</name>
</gene>
<evidence type="ECO:0000313" key="4">
    <source>
        <dbReference type="EMBL" id="MFD0923779.1"/>
    </source>
</evidence>
<feature type="transmembrane region" description="Helical" evidence="2">
    <location>
        <begin position="205"/>
        <end position="226"/>
    </location>
</feature>
<keyword evidence="2" id="KW-0812">Transmembrane</keyword>